<accession>A0A139B108</accession>
<protein>
    <submittedName>
        <fullName evidence="1">Uncharacterized protein</fullName>
    </submittedName>
</protein>
<reference evidence="1 2" key="1">
    <citation type="journal article" date="2015" name="Genome Biol. Evol.">
        <title>Phylogenomic analyses indicate that early fungi evolved digesting cell walls of algal ancestors of land plants.</title>
        <authorList>
            <person name="Chang Y."/>
            <person name="Wang S."/>
            <person name="Sekimoto S."/>
            <person name="Aerts A.L."/>
            <person name="Choi C."/>
            <person name="Clum A."/>
            <person name="LaButti K.M."/>
            <person name="Lindquist E.A."/>
            <person name="Yee Ngan C."/>
            <person name="Ohm R.A."/>
            <person name="Salamov A.A."/>
            <person name="Grigoriev I.V."/>
            <person name="Spatafora J.W."/>
            <person name="Berbee M.L."/>
        </authorList>
    </citation>
    <scope>NUCLEOTIDE SEQUENCE [LARGE SCALE GENOMIC DNA]</scope>
    <source>
        <strain evidence="1 2">JEL478</strain>
    </source>
</reference>
<sequence>MPTELGTNPSLEALHPPNCSQIHSWSLCPVLSWRCRWIPFFPLCAPPSHLHLKVQLDLRPWWDCSLHRHSPPPPLRATSPSLAPDSSAIFDRSSRTCPCRLPIRLPLQLGPHHRFLPLRSPHSLHRPNHHWTTIEVACERSTRFRRRTS</sequence>
<dbReference type="Proteomes" id="UP000070544">
    <property type="component" value="Unassembled WGS sequence"/>
</dbReference>
<dbReference type="EMBL" id="KQ965731">
    <property type="protein sequence ID" value="KXS22385.1"/>
    <property type="molecule type" value="Genomic_DNA"/>
</dbReference>
<organism evidence="1 2">
    <name type="scientific">Gonapodya prolifera (strain JEL478)</name>
    <name type="common">Monoblepharis prolifera</name>
    <dbReference type="NCBI Taxonomy" id="1344416"/>
    <lineage>
        <taxon>Eukaryota</taxon>
        <taxon>Fungi</taxon>
        <taxon>Fungi incertae sedis</taxon>
        <taxon>Chytridiomycota</taxon>
        <taxon>Chytridiomycota incertae sedis</taxon>
        <taxon>Monoblepharidomycetes</taxon>
        <taxon>Monoblepharidales</taxon>
        <taxon>Gonapodyaceae</taxon>
        <taxon>Gonapodya</taxon>
    </lineage>
</organism>
<keyword evidence="2" id="KW-1185">Reference proteome</keyword>
<gene>
    <name evidence="1" type="ORF">M427DRAFT_171563</name>
</gene>
<evidence type="ECO:0000313" key="2">
    <source>
        <dbReference type="Proteomes" id="UP000070544"/>
    </source>
</evidence>
<dbReference type="AlphaFoldDB" id="A0A139B108"/>
<evidence type="ECO:0000313" key="1">
    <source>
        <dbReference type="EMBL" id="KXS22385.1"/>
    </source>
</evidence>
<proteinExistence type="predicted"/>
<name>A0A139B108_GONPJ</name>